<dbReference type="Gene3D" id="3.30.565.10">
    <property type="entry name" value="Histidine kinase-like ATPase, C-terminal domain"/>
    <property type="match status" value="1"/>
</dbReference>
<dbReference type="InterPro" id="IPR036890">
    <property type="entry name" value="HATPase_C_sf"/>
</dbReference>
<dbReference type="InterPro" id="IPR004358">
    <property type="entry name" value="Sig_transdc_His_kin-like_C"/>
</dbReference>
<dbReference type="Gene3D" id="3.30.450.20">
    <property type="entry name" value="PAS domain"/>
    <property type="match status" value="3"/>
</dbReference>
<dbReference type="Pfam" id="PF00512">
    <property type="entry name" value="HisKA"/>
    <property type="match status" value="1"/>
</dbReference>
<dbReference type="CDD" id="cd00082">
    <property type="entry name" value="HisKA"/>
    <property type="match status" value="1"/>
</dbReference>
<dbReference type="InterPro" id="IPR003594">
    <property type="entry name" value="HATPase_dom"/>
</dbReference>
<evidence type="ECO:0000256" key="2">
    <source>
        <dbReference type="ARBA" id="ARBA00012438"/>
    </source>
</evidence>
<name>A0ABT2W217_9FLAO</name>
<dbReference type="PRINTS" id="PR00344">
    <property type="entry name" value="BCTRLSENSOR"/>
</dbReference>
<dbReference type="GO" id="GO:0005524">
    <property type="term" value="F:ATP binding"/>
    <property type="evidence" value="ECO:0007669"/>
    <property type="project" value="UniProtKB-KW"/>
</dbReference>
<evidence type="ECO:0000256" key="5">
    <source>
        <dbReference type="ARBA" id="ARBA00022777"/>
    </source>
</evidence>
<evidence type="ECO:0000313" key="13">
    <source>
        <dbReference type="Proteomes" id="UP001208649"/>
    </source>
</evidence>
<sequence length="625" mass="71468">MIIRFANEGMLALWGKDSSVIGKPLIEAIPELEGQPFLELLQEVWRSGKSYSVIEAPAKLIKNGVEVLDYFDYEYKALTDHNDKTWCILNTALEVTSRREFLKQIQQKEEREHALNEEMAATLEELTSTNEELNKYIHELDQSRQYIRTIIEQAPVGIAMLKGPEHIIEIANPAILSIWGRNESEVIGYPHEDARPELRDQPVNIWLKEVYKSGKPKINTEFTVKLHHHDGLREAIVNSIYQPIFSERGNISGVLVIIEEITQRVLERRRNENDQSMLALAIDAGELATFYYQPATNLFSGNNLLKNWFGLSAEENLDLSLALAAILPEDRDRVTAAITNVLDKDSDGKYFIEYKIQNKTDKKIRLLQANGRVFYDQAGNPQSLNGTLRDITQQKKEEERKDDFMGMVSHELKTPLTSLKAYIQILQRQELGKENSRQQNILEKCLKQADYMNSMINGFLNVSRLDSGQMHIEKKAFDFQLLFSEIEDEVLSTNQGHHFIFKSSGRIIVLADKEKISQVLHNLIGNAIKYSPFGTSIIIEYQTVDKNRLKISVQDQGIGIAEDDQMRIFDRYYRVKDISSKSIAGFGIGLYLSKEIIELHNGIIQVESSKNEGTIFSFILPIDIQ</sequence>
<dbReference type="SUPFAM" id="SSF55874">
    <property type="entry name" value="ATPase domain of HSP90 chaperone/DNA topoisomerase II/histidine kinase"/>
    <property type="match status" value="1"/>
</dbReference>
<gene>
    <name evidence="12" type="ORF">NZ698_03620</name>
</gene>
<evidence type="ECO:0000259" key="11">
    <source>
        <dbReference type="PROSITE" id="PS50113"/>
    </source>
</evidence>
<dbReference type="SMART" id="SM00387">
    <property type="entry name" value="HATPase_c"/>
    <property type="match status" value="1"/>
</dbReference>
<dbReference type="Pfam" id="PF08447">
    <property type="entry name" value="PAS_3"/>
    <property type="match status" value="1"/>
</dbReference>
<dbReference type="RefSeq" id="WP_263001725.1">
    <property type="nucleotide sequence ID" value="NZ_JAOTEM010000001.1"/>
</dbReference>
<dbReference type="SUPFAM" id="SSF55785">
    <property type="entry name" value="PYP-like sensor domain (PAS domain)"/>
    <property type="match status" value="2"/>
</dbReference>
<keyword evidence="3" id="KW-0597">Phosphoprotein</keyword>
<reference evidence="13" key="1">
    <citation type="submission" date="2023-07" db="EMBL/GenBank/DDBJ databases">
        <title>Chryseobacterium sp. strain PBS4-4 Genome sequencing and assembly.</title>
        <authorList>
            <person name="Jung Y."/>
        </authorList>
    </citation>
    <scope>NUCLEOTIDE SEQUENCE [LARGE SCALE GENOMIC DNA]</scope>
    <source>
        <strain evidence="13">PBS4-4</strain>
    </source>
</reference>
<organism evidence="12 13">
    <name type="scientific">Chryseobacterium edaphi</name>
    <dbReference type="NCBI Taxonomy" id="2976532"/>
    <lineage>
        <taxon>Bacteria</taxon>
        <taxon>Pseudomonadati</taxon>
        <taxon>Bacteroidota</taxon>
        <taxon>Flavobacteriia</taxon>
        <taxon>Flavobacteriales</taxon>
        <taxon>Weeksellaceae</taxon>
        <taxon>Chryseobacterium group</taxon>
        <taxon>Chryseobacterium</taxon>
    </lineage>
</organism>
<dbReference type="InterPro" id="IPR013655">
    <property type="entry name" value="PAS_fold_3"/>
</dbReference>
<evidence type="ECO:0000259" key="10">
    <source>
        <dbReference type="PROSITE" id="PS50112"/>
    </source>
</evidence>
<dbReference type="PROSITE" id="PS50113">
    <property type="entry name" value="PAC"/>
    <property type="match status" value="1"/>
</dbReference>
<feature type="domain" description="PAS" evidence="10">
    <location>
        <begin position="143"/>
        <end position="214"/>
    </location>
</feature>
<evidence type="ECO:0000256" key="7">
    <source>
        <dbReference type="ARBA" id="ARBA00023136"/>
    </source>
</evidence>
<evidence type="ECO:0000256" key="8">
    <source>
        <dbReference type="SAM" id="Coils"/>
    </source>
</evidence>
<proteinExistence type="predicted"/>
<keyword evidence="8" id="KW-0175">Coiled coil</keyword>
<dbReference type="InterPro" id="IPR001610">
    <property type="entry name" value="PAC"/>
</dbReference>
<keyword evidence="13" id="KW-1185">Reference proteome</keyword>
<dbReference type="Pfam" id="PF02518">
    <property type="entry name" value="HATPase_c"/>
    <property type="match status" value="1"/>
</dbReference>
<dbReference type="InterPro" id="IPR013656">
    <property type="entry name" value="PAS_4"/>
</dbReference>
<dbReference type="InterPro" id="IPR050351">
    <property type="entry name" value="BphY/WalK/GraS-like"/>
</dbReference>
<dbReference type="Pfam" id="PF08448">
    <property type="entry name" value="PAS_4"/>
    <property type="match status" value="1"/>
</dbReference>
<keyword evidence="12" id="KW-0547">Nucleotide-binding</keyword>
<dbReference type="EMBL" id="JAOTEM010000001">
    <property type="protein sequence ID" value="MCU7616273.1"/>
    <property type="molecule type" value="Genomic_DNA"/>
</dbReference>
<dbReference type="EC" id="2.7.13.3" evidence="2"/>
<dbReference type="Gene3D" id="1.10.287.130">
    <property type="match status" value="1"/>
</dbReference>
<dbReference type="PANTHER" id="PTHR45453">
    <property type="entry name" value="PHOSPHATE REGULON SENSOR PROTEIN PHOR"/>
    <property type="match status" value="1"/>
</dbReference>
<keyword evidence="7" id="KW-0472">Membrane</keyword>
<feature type="coiled-coil region" evidence="8">
    <location>
        <begin position="98"/>
        <end position="143"/>
    </location>
</feature>
<evidence type="ECO:0000256" key="1">
    <source>
        <dbReference type="ARBA" id="ARBA00000085"/>
    </source>
</evidence>
<dbReference type="SMART" id="SM00086">
    <property type="entry name" value="PAC"/>
    <property type="match status" value="2"/>
</dbReference>
<dbReference type="InterPro" id="IPR036097">
    <property type="entry name" value="HisK_dim/P_sf"/>
</dbReference>
<dbReference type="NCBIfam" id="TIGR00229">
    <property type="entry name" value="sensory_box"/>
    <property type="match status" value="2"/>
</dbReference>
<keyword evidence="6" id="KW-0902">Two-component regulatory system</keyword>
<evidence type="ECO:0000256" key="3">
    <source>
        <dbReference type="ARBA" id="ARBA00022553"/>
    </source>
</evidence>
<dbReference type="PROSITE" id="PS50112">
    <property type="entry name" value="PAS"/>
    <property type="match status" value="2"/>
</dbReference>
<dbReference type="CDD" id="cd00130">
    <property type="entry name" value="PAS"/>
    <property type="match status" value="1"/>
</dbReference>
<evidence type="ECO:0000259" key="9">
    <source>
        <dbReference type="PROSITE" id="PS50109"/>
    </source>
</evidence>
<dbReference type="InterPro" id="IPR000700">
    <property type="entry name" value="PAS-assoc_C"/>
</dbReference>
<comment type="caution">
    <text evidence="12">The sequence shown here is derived from an EMBL/GenBank/DDBJ whole genome shotgun (WGS) entry which is preliminary data.</text>
</comment>
<feature type="domain" description="PAC" evidence="11">
    <location>
        <begin position="350"/>
        <end position="403"/>
    </location>
</feature>
<keyword evidence="4" id="KW-0808">Transferase</keyword>
<evidence type="ECO:0000313" key="12">
    <source>
        <dbReference type="EMBL" id="MCU7616273.1"/>
    </source>
</evidence>
<accession>A0ABT2W217</accession>
<feature type="domain" description="PAS" evidence="10">
    <location>
        <begin position="274"/>
        <end position="345"/>
    </location>
</feature>
<evidence type="ECO:0000256" key="6">
    <source>
        <dbReference type="ARBA" id="ARBA00023012"/>
    </source>
</evidence>
<dbReference type="InterPro" id="IPR005467">
    <property type="entry name" value="His_kinase_dom"/>
</dbReference>
<dbReference type="SUPFAM" id="SSF47384">
    <property type="entry name" value="Homodimeric domain of signal transducing histidine kinase"/>
    <property type="match status" value="1"/>
</dbReference>
<dbReference type="InterPro" id="IPR035965">
    <property type="entry name" value="PAS-like_dom_sf"/>
</dbReference>
<dbReference type="Proteomes" id="UP001208649">
    <property type="component" value="Unassembled WGS sequence"/>
</dbReference>
<keyword evidence="12" id="KW-0067">ATP-binding</keyword>
<dbReference type="SMART" id="SM00388">
    <property type="entry name" value="HisKA"/>
    <property type="match status" value="1"/>
</dbReference>
<dbReference type="PANTHER" id="PTHR45453:SF1">
    <property type="entry name" value="PHOSPHATE REGULON SENSOR PROTEIN PHOR"/>
    <property type="match status" value="1"/>
</dbReference>
<evidence type="ECO:0000256" key="4">
    <source>
        <dbReference type="ARBA" id="ARBA00022679"/>
    </source>
</evidence>
<dbReference type="InterPro" id="IPR003661">
    <property type="entry name" value="HisK_dim/P_dom"/>
</dbReference>
<protein>
    <recommendedName>
        <fullName evidence="2">histidine kinase</fullName>
        <ecNumber evidence="2">2.7.13.3</ecNumber>
    </recommendedName>
</protein>
<feature type="domain" description="Histidine kinase" evidence="9">
    <location>
        <begin position="407"/>
        <end position="624"/>
    </location>
</feature>
<comment type="catalytic activity">
    <reaction evidence="1">
        <text>ATP + protein L-histidine = ADP + protein N-phospho-L-histidine.</text>
        <dbReference type="EC" id="2.7.13.3"/>
    </reaction>
</comment>
<dbReference type="PROSITE" id="PS50109">
    <property type="entry name" value="HIS_KIN"/>
    <property type="match status" value="1"/>
</dbReference>
<keyword evidence="5" id="KW-0418">Kinase</keyword>
<dbReference type="InterPro" id="IPR000014">
    <property type="entry name" value="PAS"/>
</dbReference>
<dbReference type="CDD" id="cd00075">
    <property type="entry name" value="HATPase"/>
    <property type="match status" value="1"/>
</dbReference>